<feature type="domain" description="YbaK/aminoacyl-tRNA synthetase-associated" evidence="5">
    <location>
        <begin position="33"/>
        <end position="144"/>
    </location>
</feature>
<keyword evidence="3 4" id="KW-0456">Lyase</keyword>
<evidence type="ECO:0000256" key="4">
    <source>
        <dbReference type="PIRNR" id="PIRNR006181"/>
    </source>
</evidence>
<dbReference type="Pfam" id="PF04073">
    <property type="entry name" value="tRNA_edit"/>
    <property type="match status" value="1"/>
</dbReference>
<accession>A0A850QA72</accession>
<dbReference type="EMBL" id="JABCJE010000012">
    <property type="protein sequence ID" value="NVO25182.1"/>
    <property type="molecule type" value="Genomic_DNA"/>
</dbReference>
<organism evidence="6 7">
    <name type="scientific">Donghicola mangrovi</name>
    <dbReference type="NCBI Taxonomy" id="2729614"/>
    <lineage>
        <taxon>Bacteria</taxon>
        <taxon>Pseudomonadati</taxon>
        <taxon>Pseudomonadota</taxon>
        <taxon>Alphaproteobacteria</taxon>
        <taxon>Rhodobacterales</taxon>
        <taxon>Roseobacteraceae</taxon>
        <taxon>Donghicola</taxon>
    </lineage>
</organism>
<dbReference type="CDD" id="cd00002">
    <property type="entry name" value="YbaK_deacylase"/>
    <property type="match status" value="1"/>
</dbReference>
<evidence type="ECO:0000313" key="6">
    <source>
        <dbReference type="EMBL" id="NVO25182.1"/>
    </source>
</evidence>
<dbReference type="EC" id="4.2.-.-" evidence="4"/>
<dbReference type="SUPFAM" id="SSF55826">
    <property type="entry name" value="YbaK/ProRS associated domain"/>
    <property type="match status" value="1"/>
</dbReference>
<proteinExistence type="inferred from homology"/>
<evidence type="ECO:0000313" key="7">
    <source>
        <dbReference type="Proteomes" id="UP000592216"/>
    </source>
</evidence>
<dbReference type="InterPro" id="IPR004369">
    <property type="entry name" value="Prolyl-tRNA_editing_YbaK/EbsC"/>
</dbReference>
<comment type="caution">
    <text evidence="6">The sequence shown here is derived from an EMBL/GenBank/DDBJ whole genome shotgun (WGS) entry which is preliminary data.</text>
</comment>
<keyword evidence="2 4" id="KW-0648">Protein biosynthesis</keyword>
<dbReference type="GO" id="GO:0002161">
    <property type="term" value="F:aminoacyl-tRNA deacylase activity"/>
    <property type="evidence" value="ECO:0007669"/>
    <property type="project" value="InterPro"/>
</dbReference>
<evidence type="ECO:0000256" key="1">
    <source>
        <dbReference type="ARBA" id="ARBA00009798"/>
    </source>
</evidence>
<comment type="similarity">
    <text evidence="1 4">Belongs to the prolyl-tRNA editing family. YbaK/EbsC subfamily.</text>
</comment>
<reference evidence="6 7" key="1">
    <citation type="submission" date="2020-04" db="EMBL/GenBank/DDBJ databases">
        <title>Donghicola sp., a member of the Rhodobacteraceae family isolated from mangrove forest in Thailand.</title>
        <authorList>
            <person name="Charoenyingcharoen P."/>
            <person name="Yukphan P."/>
        </authorList>
    </citation>
    <scope>NUCLEOTIDE SEQUENCE [LARGE SCALE GENOMIC DNA]</scope>
    <source>
        <strain evidence="6 7">B5-SW-15</strain>
    </source>
</reference>
<dbReference type="InterPro" id="IPR007214">
    <property type="entry name" value="YbaK/aa-tRNA-synth-assoc-dom"/>
</dbReference>
<evidence type="ECO:0000256" key="2">
    <source>
        <dbReference type="ARBA" id="ARBA00022917"/>
    </source>
</evidence>
<name>A0A850QA72_9RHOB</name>
<evidence type="ECO:0000259" key="5">
    <source>
        <dbReference type="Pfam" id="PF04073"/>
    </source>
</evidence>
<dbReference type="GO" id="GO:0006412">
    <property type="term" value="P:translation"/>
    <property type="evidence" value="ECO:0007669"/>
    <property type="project" value="UniProtKB-KW"/>
</dbReference>
<dbReference type="GO" id="GO:0016829">
    <property type="term" value="F:lyase activity"/>
    <property type="evidence" value="ECO:0007669"/>
    <property type="project" value="UniProtKB-KW"/>
</dbReference>
<sequence length="156" mass="16457">MMTATPATKALDKAGINYDLHSYDYEGGHHIGEHAADAIGADPDRVFKTLMLEVDGKPACVAIPVAASVKMKKAASAFGGKSAQMMDPVKAERLTGFRVGGISPFGQKKRVPVAIDITAFEHARVILNGGQRGVMVELDPDKGATLLGAVRVDLID</sequence>
<dbReference type="AlphaFoldDB" id="A0A850QA72"/>
<gene>
    <name evidence="6" type="primary">ybaK</name>
    <name evidence="6" type="ORF">HJ536_17635</name>
</gene>
<dbReference type="PIRSF" id="PIRSF006181">
    <property type="entry name" value="EbsC_YbaK"/>
    <property type="match status" value="1"/>
</dbReference>
<dbReference type="PANTHER" id="PTHR30411:SF0">
    <property type="entry name" value="CYS-TRNA(PRO)_CYS-TRNA(CYS) DEACYLASE YBAK"/>
    <property type="match status" value="1"/>
</dbReference>
<evidence type="ECO:0000256" key="3">
    <source>
        <dbReference type="ARBA" id="ARBA00023239"/>
    </source>
</evidence>
<dbReference type="Gene3D" id="3.90.960.10">
    <property type="entry name" value="YbaK/aminoacyl-tRNA synthetase-associated domain"/>
    <property type="match status" value="1"/>
</dbReference>
<dbReference type="NCBIfam" id="TIGR00011">
    <property type="entry name" value="YbaK_EbsC"/>
    <property type="match status" value="1"/>
</dbReference>
<dbReference type="InterPro" id="IPR036754">
    <property type="entry name" value="YbaK/aa-tRNA-synt-asso_dom_sf"/>
</dbReference>
<protein>
    <recommendedName>
        <fullName evidence="4">Cys-tRNA(Pro)/Cys-tRNA(Cys) deacylase</fullName>
        <ecNumber evidence="4">4.2.-.-</ecNumber>
    </recommendedName>
</protein>
<dbReference type="Proteomes" id="UP000592216">
    <property type="component" value="Unassembled WGS sequence"/>
</dbReference>
<dbReference type="PANTHER" id="PTHR30411">
    <property type="entry name" value="CYTOPLASMIC PROTEIN"/>
    <property type="match status" value="1"/>
</dbReference>